<proteinExistence type="predicted"/>
<protein>
    <submittedName>
        <fullName evidence="1">Uncharacterized protein</fullName>
    </submittedName>
</protein>
<organism evidence="1 2">
    <name type="scientific">Smallanthus sonchifolius</name>
    <dbReference type="NCBI Taxonomy" id="185202"/>
    <lineage>
        <taxon>Eukaryota</taxon>
        <taxon>Viridiplantae</taxon>
        <taxon>Streptophyta</taxon>
        <taxon>Embryophyta</taxon>
        <taxon>Tracheophyta</taxon>
        <taxon>Spermatophyta</taxon>
        <taxon>Magnoliopsida</taxon>
        <taxon>eudicotyledons</taxon>
        <taxon>Gunneridae</taxon>
        <taxon>Pentapetalae</taxon>
        <taxon>asterids</taxon>
        <taxon>campanulids</taxon>
        <taxon>Asterales</taxon>
        <taxon>Asteraceae</taxon>
        <taxon>Asteroideae</taxon>
        <taxon>Heliantheae alliance</taxon>
        <taxon>Millerieae</taxon>
        <taxon>Smallanthus</taxon>
    </lineage>
</organism>
<accession>A0ACB9HJZ7</accession>
<evidence type="ECO:0000313" key="1">
    <source>
        <dbReference type="EMBL" id="KAI3796253.1"/>
    </source>
</evidence>
<dbReference type="Proteomes" id="UP001056120">
    <property type="component" value="Linkage Group LG12"/>
</dbReference>
<sequence>MEVIHGRHNAFTKDVISNMPDIVITSILDRLPLQDAVRTGVLSRIWRFKWTMLSKLVFDKNFFAYLSKTQGKNNHVTVIGRILLHLRCAIAKFVLSVEDTTSDAEHINHWILFLSRKGIKDLTLKNTDETPLKFPTHLLLFRITSSSSIFELVASLPKLQELDLDFLCSKDPLRTPAICFPERDYNTMRLWQLQSVVFTDLKASENEVCLIKYLLACSPILKKVVIRSGYSLISSNVKLTFARKLLKLHRTSPVVEIDLY</sequence>
<name>A0ACB9HJZ7_9ASTR</name>
<dbReference type="EMBL" id="CM042029">
    <property type="protein sequence ID" value="KAI3796253.1"/>
    <property type="molecule type" value="Genomic_DNA"/>
</dbReference>
<evidence type="ECO:0000313" key="2">
    <source>
        <dbReference type="Proteomes" id="UP001056120"/>
    </source>
</evidence>
<keyword evidence="2" id="KW-1185">Reference proteome</keyword>
<reference evidence="2" key="1">
    <citation type="journal article" date="2022" name="Mol. Ecol. Resour.">
        <title>The genomes of chicory, endive, great burdock and yacon provide insights into Asteraceae palaeo-polyploidization history and plant inulin production.</title>
        <authorList>
            <person name="Fan W."/>
            <person name="Wang S."/>
            <person name="Wang H."/>
            <person name="Wang A."/>
            <person name="Jiang F."/>
            <person name="Liu H."/>
            <person name="Zhao H."/>
            <person name="Xu D."/>
            <person name="Zhang Y."/>
        </authorList>
    </citation>
    <scope>NUCLEOTIDE SEQUENCE [LARGE SCALE GENOMIC DNA]</scope>
    <source>
        <strain evidence="2">cv. Yunnan</strain>
    </source>
</reference>
<reference evidence="1 2" key="2">
    <citation type="journal article" date="2022" name="Mol. Ecol. Resour.">
        <title>The genomes of chicory, endive, great burdock and yacon provide insights into Asteraceae paleo-polyploidization history and plant inulin production.</title>
        <authorList>
            <person name="Fan W."/>
            <person name="Wang S."/>
            <person name="Wang H."/>
            <person name="Wang A."/>
            <person name="Jiang F."/>
            <person name="Liu H."/>
            <person name="Zhao H."/>
            <person name="Xu D."/>
            <person name="Zhang Y."/>
        </authorList>
    </citation>
    <scope>NUCLEOTIDE SEQUENCE [LARGE SCALE GENOMIC DNA]</scope>
    <source>
        <strain evidence="2">cv. Yunnan</strain>
        <tissue evidence="1">Leaves</tissue>
    </source>
</reference>
<comment type="caution">
    <text evidence="1">The sequence shown here is derived from an EMBL/GenBank/DDBJ whole genome shotgun (WGS) entry which is preliminary data.</text>
</comment>
<gene>
    <name evidence="1" type="ORF">L1987_38920</name>
</gene>